<dbReference type="EMBL" id="NRPP01000015">
    <property type="protein sequence ID" value="TFJ25590.1"/>
    <property type="molecule type" value="Genomic_DNA"/>
</dbReference>
<sequence length="158" mass="18361">MKHFKLISITSLVTALVVSLIYAVLFSPLVFTPKDIYHEQGTTSTGNFIRIDKHYSVSTTNAKMSGLDYNANRKGSKLDIVKNVNQLNFDNDYIIIRAVKNNFYSTINKKYRYYIVKKSNQQVSSFETEKEFDARCKELKIYPKLKSKDKFDWYNAAN</sequence>
<dbReference type="AlphaFoldDB" id="A0A7Z8CY77"/>
<accession>A0A7Z8CY77</accession>
<dbReference type="Proteomes" id="UP000297938">
    <property type="component" value="Unassembled WGS sequence"/>
</dbReference>
<evidence type="ECO:0000313" key="2">
    <source>
        <dbReference type="Proteomes" id="UP000297938"/>
    </source>
</evidence>
<name>A0A7Z8CY77_CARDV</name>
<comment type="caution">
    <text evidence="1">The sequence shown here is derived from an EMBL/GenBank/DDBJ whole genome shotgun (WGS) entry which is preliminary data.</text>
</comment>
<dbReference type="RefSeq" id="WP_074402336.1">
    <property type="nucleotide sequence ID" value="NZ_FLLU01000020.1"/>
</dbReference>
<protein>
    <submittedName>
        <fullName evidence="1">Uncharacterized protein</fullName>
    </submittedName>
</protein>
<proteinExistence type="predicted"/>
<reference evidence="1 2" key="1">
    <citation type="journal article" date="2018" name="Int. J. Food Microbiol.">
        <title>Growth of Carnobacterium spp. isolated from chilled vacuum-packaged meat under relevant acidic conditions.</title>
        <authorList>
            <person name="Zhang P."/>
            <person name="Badoni M."/>
            <person name="Ganzle M."/>
            <person name="Yang X."/>
        </authorList>
    </citation>
    <scope>NUCLEOTIDE SEQUENCE [LARGE SCALE GENOMIC DNA]</scope>
    <source>
        <strain evidence="1 2">B2</strain>
    </source>
</reference>
<gene>
    <name evidence="1" type="ORF">CKN69_08930</name>
</gene>
<evidence type="ECO:0000313" key="1">
    <source>
        <dbReference type="EMBL" id="TFJ25590.1"/>
    </source>
</evidence>
<organism evidence="1 2">
    <name type="scientific">Carnobacterium divergens</name>
    <name type="common">Lactobacillus divergens</name>
    <dbReference type="NCBI Taxonomy" id="2748"/>
    <lineage>
        <taxon>Bacteria</taxon>
        <taxon>Bacillati</taxon>
        <taxon>Bacillota</taxon>
        <taxon>Bacilli</taxon>
        <taxon>Lactobacillales</taxon>
        <taxon>Carnobacteriaceae</taxon>
        <taxon>Carnobacterium</taxon>
    </lineage>
</organism>